<dbReference type="CDD" id="cd00268">
    <property type="entry name" value="DEADc"/>
    <property type="match status" value="1"/>
</dbReference>
<evidence type="ECO:0000259" key="8">
    <source>
        <dbReference type="PROSITE" id="PS51194"/>
    </source>
</evidence>
<feature type="domain" description="DEAD-box RNA helicase Q" evidence="9">
    <location>
        <begin position="1"/>
        <end position="29"/>
    </location>
</feature>
<feature type="region of interest" description="Disordered" evidence="6">
    <location>
        <begin position="382"/>
        <end position="576"/>
    </location>
</feature>
<keyword evidence="5" id="KW-0067">ATP-binding</keyword>
<evidence type="ECO:0000256" key="3">
    <source>
        <dbReference type="ARBA" id="ARBA00022801"/>
    </source>
</evidence>
<organism evidence="10">
    <name type="scientific">hydrothermal vent metagenome</name>
    <dbReference type="NCBI Taxonomy" id="652676"/>
    <lineage>
        <taxon>unclassified sequences</taxon>
        <taxon>metagenomes</taxon>
        <taxon>ecological metagenomes</taxon>
    </lineage>
</organism>
<dbReference type="InterPro" id="IPR001650">
    <property type="entry name" value="Helicase_C-like"/>
</dbReference>
<dbReference type="InterPro" id="IPR050079">
    <property type="entry name" value="DEAD_box_RNA_helicase"/>
</dbReference>
<dbReference type="SMART" id="SM00490">
    <property type="entry name" value="HELICc"/>
    <property type="match status" value="1"/>
</dbReference>
<reference evidence="10" key="1">
    <citation type="submission" date="2015-10" db="EMBL/GenBank/DDBJ databases">
        <authorList>
            <person name="Gilbert D.G."/>
        </authorList>
    </citation>
    <scope>NUCLEOTIDE SEQUENCE</scope>
</reference>
<dbReference type="Pfam" id="PF00270">
    <property type="entry name" value="DEAD"/>
    <property type="match status" value="1"/>
</dbReference>
<feature type="compositionally biased region" description="Polar residues" evidence="6">
    <location>
        <begin position="503"/>
        <end position="512"/>
    </location>
</feature>
<evidence type="ECO:0000259" key="7">
    <source>
        <dbReference type="PROSITE" id="PS51192"/>
    </source>
</evidence>
<dbReference type="FunFam" id="3.40.50.300:FF:000108">
    <property type="entry name" value="ATP-dependent RNA helicase RhlE"/>
    <property type="match status" value="1"/>
</dbReference>
<dbReference type="InterPro" id="IPR014001">
    <property type="entry name" value="Helicase_ATP-bd"/>
</dbReference>
<dbReference type="SMART" id="SM00487">
    <property type="entry name" value="DEXDc"/>
    <property type="match status" value="1"/>
</dbReference>
<evidence type="ECO:0000313" key="10">
    <source>
        <dbReference type="EMBL" id="CUV02858.1"/>
    </source>
</evidence>
<dbReference type="GO" id="GO:0003676">
    <property type="term" value="F:nucleic acid binding"/>
    <property type="evidence" value="ECO:0007669"/>
    <property type="project" value="InterPro"/>
</dbReference>
<keyword evidence="3" id="KW-0378">Hydrolase</keyword>
<evidence type="ECO:0000256" key="4">
    <source>
        <dbReference type="ARBA" id="ARBA00022806"/>
    </source>
</evidence>
<dbReference type="EMBL" id="FAXA01000323">
    <property type="protein sequence ID" value="CUV02858.1"/>
    <property type="molecule type" value="Genomic_DNA"/>
</dbReference>
<dbReference type="InterPro" id="IPR027417">
    <property type="entry name" value="P-loop_NTPase"/>
</dbReference>
<keyword evidence="1" id="KW-0963">Cytoplasm</keyword>
<feature type="domain" description="Helicase C-terminal" evidence="8">
    <location>
        <begin position="226"/>
        <end position="374"/>
    </location>
</feature>
<protein>
    <submittedName>
        <fullName evidence="10">ATP-dependent RNA helicase RhlE</fullName>
    </submittedName>
</protein>
<name>A0A160VA90_9ZZZZ</name>
<keyword evidence="2" id="KW-0547">Nucleotide-binding</keyword>
<dbReference type="GO" id="GO:0005524">
    <property type="term" value="F:ATP binding"/>
    <property type="evidence" value="ECO:0007669"/>
    <property type="project" value="UniProtKB-KW"/>
</dbReference>
<feature type="compositionally biased region" description="Basic and acidic residues" evidence="6">
    <location>
        <begin position="437"/>
        <end position="448"/>
    </location>
</feature>
<sequence>MSFEDFSLHPKVLAGVSSAGFTKPTPIQQQAIPFALKGRDVLGLAQTGTGKTAAFALPILHHLATTAPKKGVRCLVIAPTRELAEQILQSFRELGQHLGIRSIAIYGGVSKGPQLAGLRRGAQIVVACPGRLLDHVSQKDINLTGVEILVLDEADTMCDMGFLPDVRRILDHVPSKRQTLFFSATMPNEIRTLAVKILKDPETVQIGTIAPAKTVSHSLYPVPDKKKRDLLVALLQQTPTGRVLVFTRTKHRARTLALELAKHSFRVAALQGNMSQNARQQAMDGFRAGKFDIMVATDIAAHGIDVPEVSHVINFDFPNTPDTYLHRIGRTGRAEQTGEAFTLAGADDANMVREVERELGVKIERKRLERFDYGNFTPEEQFREERMGLRRVGGQSNGGRAGRSTRDPGPRTGQNNGRNNGQNNRRRDNGSWNNGARPDRSPDPRPRTDSNNGNRSDQPADATPQGASDNGRRTEQPVGLNARPGYASRRRSPRPLGRAPRSESPNGRNSGQILGRPQATEAEDRRRSGQVLGRSTGPDASNGRTRRPKQSAPSFHPRPARPGRSGKPGSRPAARR</sequence>
<dbReference type="CDD" id="cd18787">
    <property type="entry name" value="SF2_C_DEAD"/>
    <property type="match status" value="1"/>
</dbReference>
<dbReference type="PANTHER" id="PTHR47959:SF13">
    <property type="entry name" value="ATP-DEPENDENT RNA HELICASE RHLE"/>
    <property type="match status" value="1"/>
</dbReference>
<evidence type="ECO:0000256" key="2">
    <source>
        <dbReference type="ARBA" id="ARBA00022741"/>
    </source>
</evidence>
<dbReference type="Gene3D" id="3.40.50.300">
    <property type="entry name" value="P-loop containing nucleotide triphosphate hydrolases"/>
    <property type="match status" value="2"/>
</dbReference>
<dbReference type="Pfam" id="PF00271">
    <property type="entry name" value="Helicase_C"/>
    <property type="match status" value="1"/>
</dbReference>
<dbReference type="InterPro" id="IPR044742">
    <property type="entry name" value="DEAD/DEAH_RhlB"/>
</dbReference>
<dbReference type="PROSITE" id="PS51194">
    <property type="entry name" value="HELICASE_CTER"/>
    <property type="match status" value="1"/>
</dbReference>
<evidence type="ECO:0000256" key="6">
    <source>
        <dbReference type="SAM" id="MobiDB-lite"/>
    </source>
</evidence>
<proteinExistence type="predicted"/>
<gene>
    <name evidence="10" type="ORF">MGWOODY_Clf403</name>
</gene>
<feature type="compositionally biased region" description="Low complexity" evidence="6">
    <location>
        <begin position="413"/>
        <end position="423"/>
    </location>
</feature>
<dbReference type="PANTHER" id="PTHR47959">
    <property type="entry name" value="ATP-DEPENDENT RNA HELICASE RHLE-RELATED"/>
    <property type="match status" value="1"/>
</dbReference>
<dbReference type="PROSITE" id="PS51195">
    <property type="entry name" value="Q_MOTIF"/>
    <property type="match status" value="1"/>
</dbReference>
<dbReference type="InterPro" id="IPR011545">
    <property type="entry name" value="DEAD/DEAH_box_helicase_dom"/>
</dbReference>
<dbReference type="AlphaFoldDB" id="A0A160VA90"/>
<keyword evidence="4 10" id="KW-0347">Helicase</keyword>
<dbReference type="GO" id="GO:0005829">
    <property type="term" value="C:cytosol"/>
    <property type="evidence" value="ECO:0007669"/>
    <property type="project" value="TreeGrafter"/>
</dbReference>
<accession>A0A160VA90</accession>
<dbReference type="GO" id="GO:0003724">
    <property type="term" value="F:RNA helicase activity"/>
    <property type="evidence" value="ECO:0007669"/>
    <property type="project" value="InterPro"/>
</dbReference>
<dbReference type="SUPFAM" id="SSF52540">
    <property type="entry name" value="P-loop containing nucleoside triphosphate hydrolases"/>
    <property type="match status" value="1"/>
</dbReference>
<dbReference type="GO" id="GO:0016787">
    <property type="term" value="F:hydrolase activity"/>
    <property type="evidence" value="ECO:0007669"/>
    <property type="project" value="UniProtKB-KW"/>
</dbReference>
<evidence type="ECO:0000256" key="5">
    <source>
        <dbReference type="ARBA" id="ARBA00022840"/>
    </source>
</evidence>
<evidence type="ECO:0000259" key="9">
    <source>
        <dbReference type="PROSITE" id="PS51195"/>
    </source>
</evidence>
<feature type="domain" description="Helicase ATP-binding" evidence="7">
    <location>
        <begin position="32"/>
        <end position="204"/>
    </location>
</feature>
<dbReference type="InterPro" id="IPR014014">
    <property type="entry name" value="RNA_helicase_DEAD_Q_motif"/>
</dbReference>
<evidence type="ECO:0000256" key="1">
    <source>
        <dbReference type="ARBA" id="ARBA00022490"/>
    </source>
</evidence>
<dbReference type="PROSITE" id="PS51192">
    <property type="entry name" value="HELICASE_ATP_BIND_1"/>
    <property type="match status" value="1"/>
</dbReference>